<evidence type="ECO:0000313" key="4">
    <source>
        <dbReference type="Proteomes" id="UP000326396"/>
    </source>
</evidence>
<feature type="binding site" evidence="1">
    <location>
        <position position="159"/>
    </location>
    <ligand>
        <name>Zn(2+)</name>
        <dbReference type="ChEBI" id="CHEBI:29105"/>
    </ligand>
</feature>
<dbReference type="AlphaFoldDB" id="A0A5N6N1R0"/>
<dbReference type="Pfam" id="PF03352">
    <property type="entry name" value="Adenine_glyco"/>
    <property type="match status" value="2"/>
</dbReference>
<dbReference type="Proteomes" id="UP000326396">
    <property type="component" value="Linkage Group LG4"/>
</dbReference>
<evidence type="ECO:0000256" key="1">
    <source>
        <dbReference type="PIRSR" id="PIRSR605019-1"/>
    </source>
</evidence>
<keyword evidence="1" id="KW-0479">Metal-binding</keyword>
<dbReference type="EMBL" id="SZYD01000014">
    <property type="protein sequence ID" value="KAD4180084.1"/>
    <property type="molecule type" value="Genomic_DNA"/>
</dbReference>
<dbReference type="Gene3D" id="1.10.340.30">
    <property type="entry name" value="Hypothetical protein, domain 2"/>
    <property type="match status" value="1"/>
</dbReference>
<proteinExistence type="predicted"/>
<feature type="binding site" evidence="1">
    <location>
        <position position="346"/>
    </location>
    <ligand>
        <name>Zn(2+)</name>
        <dbReference type="ChEBI" id="CHEBI:29105"/>
    </ligand>
</feature>
<dbReference type="GO" id="GO:0006284">
    <property type="term" value="P:base-excision repair"/>
    <property type="evidence" value="ECO:0007669"/>
    <property type="project" value="InterPro"/>
</dbReference>
<feature type="compositionally biased region" description="Low complexity" evidence="2">
    <location>
        <begin position="32"/>
        <end position="43"/>
    </location>
</feature>
<accession>A0A5N6N1R0</accession>
<sequence length="396" mass="44132">MSGAPRVKSMHVTESKGESILGIAGNKATGPVSTHKSVSKTSKMINMPPEKRSVGGKDEGVATLSPPFRSTGVPSILRRQVSLNASCSSDASTDSFQSRASTGRIYRTSSYARGRRQLASKTKNVVIDSAPEFLSDDLQSKKRCAWVTSNSDQSYTNFHDEEWGIPVHDDKKLFELLVLSGALSELTWPAILNKRHLFREVFADFDPTIVEKLSEKKLVGPGSAASSLLSELKLRAIVENARQMLKVVVGIKMGWPLIIAITFIIDDMFWFCQCQVIDEFGSFDKYIWSFVNYKPIISRFRYPRQIPVKTPKADAISKDLIRRGFRCVGPTVIYSFMQVAGITNDHLCTCFRFQECMSIVEAEDVDQVKVKEEQKTNEGIESCICNGINDLNFAAE</sequence>
<dbReference type="GO" id="GO:0046872">
    <property type="term" value="F:metal ion binding"/>
    <property type="evidence" value="ECO:0007669"/>
    <property type="project" value="UniProtKB-KW"/>
</dbReference>
<dbReference type="InterPro" id="IPR011257">
    <property type="entry name" value="DNA_glycosylase"/>
</dbReference>
<reference evidence="3 4" key="1">
    <citation type="submission" date="2019-05" db="EMBL/GenBank/DDBJ databases">
        <title>Mikania micrantha, genome provides insights into the molecular mechanism of rapid growth.</title>
        <authorList>
            <person name="Liu B."/>
        </authorList>
    </citation>
    <scope>NUCLEOTIDE SEQUENCE [LARGE SCALE GENOMIC DNA]</scope>
    <source>
        <strain evidence="3">NLD-2019</strain>
        <tissue evidence="3">Leaf</tissue>
    </source>
</reference>
<feature type="compositionally biased region" description="Basic and acidic residues" evidence="2">
    <location>
        <begin position="49"/>
        <end position="60"/>
    </location>
</feature>
<organism evidence="3 4">
    <name type="scientific">Mikania micrantha</name>
    <name type="common">bitter vine</name>
    <dbReference type="NCBI Taxonomy" id="192012"/>
    <lineage>
        <taxon>Eukaryota</taxon>
        <taxon>Viridiplantae</taxon>
        <taxon>Streptophyta</taxon>
        <taxon>Embryophyta</taxon>
        <taxon>Tracheophyta</taxon>
        <taxon>Spermatophyta</taxon>
        <taxon>Magnoliopsida</taxon>
        <taxon>eudicotyledons</taxon>
        <taxon>Gunneridae</taxon>
        <taxon>Pentapetalae</taxon>
        <taxon>asterids</taxon>
        <taxon>campanulids</taxon>
        <taxon>Asterales</taxon>
        <taxon>Asteraceae</taxon>
        <taxon>Asteroideae</taxon>
        <taxon>Heliantheae alliance</taxon>
        <taxon>Eupatorieae</taxon>
        <taxon>Mikania</taxon>
    </lineage>
</organism>
<name>A0A5N6N1R0_9ASTR</name>
<comment type="caution">
    <text evidence="3">The sequence shown here is derived from an EMBL/GenBank/DDBJ whole genome shotgun (WGS) entry which is preliminary data.</text>
</comment>
<feature type="region of interest" description="Disordered" evidence="2">
    <location>
        <begin position="1"/>
        <end position="67"/>
    </location>
</feature>
<evidence type="ECO:0000256" key="2">
    <source>
        <dbReference type="SAM" id="MobiDB-lite"/>
    </source>
</evidence>
<keyword evidence="4" id="KW-1185">Reference proteome</keyword>
<dbReference type="OrthoDB" id="3941538at2759"/>
<protein>
    <submittedName>
        <fullName evidence="3">Uncharacterized protein</fullName>
    </submittedName>
</protein>
<feature type="binding site" evidence="1">
    <location>
        <position position="350"/>
    </location>
    <ligand>
        <name>Zn(2+)</name>
        <dbReference type="ChEBI" id="CHEBI:29105"/>
    </ligand>
</feature>
<dbReference type="GO" id="GO:0008725">
    <property type="term" value="F:DNA-3-methyladenine glycosylase activity"/>
    <property type="evidence" value="ECO:0007669"/>
    <property type="project" value="InterPro"/>
</dbReference>
<dbReference type="SUPFAM" id="SSF48150">
    <property type="entry name" value="DNA-glycosylase"/>
    <property type="match status" value="2"/>
</dbReference>
<dbReference type="PANTHER" id="PTHR31116:SF48">
    <property type="entry name" value="GMP SYNTHASE [GLUTAMINE-HYDROLYZING]-RELATED"/>
    <property type="match status" value="1"/>
</dbReference>
<evidence type="ECO:0000313" key="3">
    <source>
        <dbReference type="EMBL" id="KAD4180084.1"/>
    </source>
</evidence>
<feature type="binding site" evidence="1">
    <location>
        <position position="144"/>
    </location>
    <ligand>
        <name>Zn(2+)</name>
        <dbReference type="ChEBI" id="CHEBI:29105"/>
    </ligand>
</feature>
<dbReference type="InterPro" id="IPR005019">
    <property type="entry name" value="Adenine_glyco"/>
</dbReference>
<dbReference type="PANTHER" id="PTHR31116">
    <property type="entry name" value="OS04G0501200 PROTEIN"/>
    <property type="match status" value="1"/>
</dbReference>
<gene>
    <name evidence="3" type="ORF">E3N88_28675</name>
</gene>
<keyword evidence="1" id="KW-0862">Zinc</keyword>